<dbReference type="Pfam" id="PF17762">
    <property type="entry name" value="HTH_ParB"/>
    <property type="match status" value="1"/>
</dbReference>
<dbReference type="eggNOG" id="COG1475">
    <property type="taxonomic scope" value="Bacteria"/>
</dbReference>
<evidence type="ECO:0000313" key="5">
    <source>
        <dbReference type="Proteomes" id="UP000006919"/>
    </source>
</evidence>
<comment type="similarity">
    <text evidence="1">Belongs to the ParB family.</text>
</comment>
<dbReference type="Pfam" id="PF02195">
    <property type="entry name" value="ParB_N"/>
    <property type="match status" value="1"/>
</dbReference>
<keyword evidence="2" id="KW-0159">Chromosome partition</keyword>
<dbReference type="EMBL" id="CP002403">
    <property type="protein sequence ID" value="ADU23678.1"/>
    <property type="molecule type" value="Genomic_DNA"/>
</dbReference>
<dbReference type="GO" id="GO:0007059">
    <property type="term" value="P:chromosome segregation"/>
    <property type="evidence" value="ECO:0007669"/>
    <property type="project" value="UniProtKB-KW"/>
</dbReference>
<dbReference type="STRING" id="697329.Rumal_3215"/>
<accession>E6UG04</accession>
<dbReference type="InterPro" id="IPR003115">
    <property type="entry name" value="ParB_N"/>
</dbReference>
<protein>
    <submittedName>
        <fullName evidence="4">ParB-like partition protein</fullName>
    </submittedName>
</protein>
<dbReference type="AlphaFoldDB" id="E6UG04"/>
<evidence type="ECO:0000256" key="1">
    <source>
        <dbReference type="ARBA" id="ARBA00006295"/>
    </source>
</evidence>
<evidence type="ECO:0000256" key="2">
    <source>
        <dbReference type="ARBA" id="ARBA00022829"/>
    </source>
</evidence>
<dbReference type="Proteomes" id="UP000006919">
    <property type="component" value="Chromosome"/>
</dbReference>
<proteinExistence type="inferred from homology"/>
<evidence type="ECO:0000259" key="3">
    <source>
        <dbReference type="SMART" id="SM00470"/>
    </source>
</evidence>
<dbReference type="Gene3D" id="1.10.10.2830">
    <property type="match status" value="1"/>
</dbReference>
<evidence type="ECO:0000313" key="4">
    <source>
        <dbReference type="EMBL" id="ADU23678.1"/>
    </source>
</evidence>
<dbReference type="InterPro" id="IPR036086">
    <property type="entry name" value="ParB/Sulfiredoxin_sf"/>
</dbReference>
<dbReference type="OrthoDB" id="1864099at2"/>
<dbReference type="InterPro" id="IPR004437">
    <property type="entry name" value="ParB/RepB/Spo0J"/>
</dbReference>
<reference evidence="4 5" key="1">
    <citation type="journal article" date="2011" name="J. Bacteriol.">
        <title>Complete genome of the cellulolytic ruminal bacterium Ruminococcus albus 7.</title>
        <authorList>
            <person name="Suen G."/>
            <person name="Stevenson D.M."/>
            <person name="Bruce D.C."/>
            <person name="Chertkov O."/>
            <person name="Copeland A."/>
            <person name="Cheng J.F."/>
            <person name="Detter C."/>
            <person name="Detter J.C."/>
            <person name="Goodwin L.A."/>
            <person name="Han C.S."/>
            <person name="Hauser L.J."/>
            <person name="Ivanova N.N."/>
            <person name="Kyrpides N.C."/>
            <person name="Land M.L."/>
            <person name="Lapidus A."/>
            <person name="Lucas S."/>
            <person name="Ovchinnikova G."/>
            <person name="Pitluck S."/>
            <person name="Tapia R."/>
            <person name="Woyke T."/>
            <person name="Boyum J."/>
            <person name="Mead D."/>
            <person name="Weimer P.J."/>
        </authorList>
    </citation>
    <scope>NUCLEOTIDE SEQUENCE [LARGE SCALE GENOMIC DNA]</scope>
    <source>
        <strain evidence="5">ATCC 27210 / DSM 20455 / JCM 14654 / NCDO 2250 / 7</strain>
    </source>
</reference>
<dbReference type="PANTHER" id="PTHR33375">
    <property type="entry name" value="CHROMOSOME-PARTITIONING PROTEIN PARB-RELATED"/>
    <property type="match status" value="1"/>
</dbReference>
<feature type="domain" description="ParB-like N-terminal" evidence="3">
    <location>
        <begin position="39"/>
        <end position="126"/>
    </location>
</feature>
<dbReference type="InterPro" id="IPR050336">
    <property type="entry name" value="Chromosome_partition/occlusion"/>
</dbReference>
<dbReference type="Gene3D" id="3.90.1530.30">
    <property type="match status" value="1"/>
</dbReference>
<dbReference type="GO" id="GO:0003677">
    <property type="term" value="F:DNA binding"/>
    <property type="evidence" value="ECO:0007669"/>
    <property type="project" value="InterPro"/>
</dbReference>
<dbReference type="GO" id="GO:0005694">
    <property type="term" value="C:chromosome"/>
    <property type="evidence" value="ECO:0007669"/>
    <property type="project" value="TreeGrafter"/>
</dbReference>
<dbReference type="SUPFAM" id="SSF110849">
    <property type="entry name" value="ParB/Sulfiredoxin"/>
    <property type="match status" value="1"/>
</dbReference>
<dbReference type="NCBIfam" id="TIGR00180">
    <property type="entry name" value="parB_part"/>
    <property type="match status" value="1"/>
</dbReference>
<dbReference type="RefSeq" id="WP_013499784.1">
    <property type="nucleotide sequence ID" value="NC_014833.1"/>
</dbReference>
<gene>
    <name evidence="4" type="ordered locus">Rumal_3215</name>
</gene>
<dbReference type="PANTHER" id="PTHR33375:SF1">
    <property type="entry name" value="CHROMOSOME-PARTITIONING PROTEIN PARB-RELATED"/>
    <property type="match status" value="1"/>
</dbReference>
<sequence length="306" mass="34741">MKFDKVSETFSERKEKGSIKESLISAEEVLNEITEIAMHKLDMYTDEDGNQPFDIDDEKVEALSESIKENGQLEPIIVRKKNGRYQILSGHHRYLALKSITAMYALATVVDVSDLKAYMIVCESNIHHAAPPPSKLCKIFLRYRAAGKEEKITADQLAKMFGISREQMYRIIAMDTLTTPMQELVDAGLISTNSIKQLRTLTPDQQDTLADYVYNEDKKLNKAKCDKVIDLFITNANATVEDIDECLNSDDKEKEPANNYNAMKKMSKEQLADYIFANLASFTSSEKILSFLCDNIGKEKQNLEKH</sequence>
<dbReference type="HOGENOM" id="CLU_908778_0_0_9"/>
<organism evidence="4 5">
    <name type="scientific">Ruminococcus albus (strain ATCC 27210 / DSM 20455 / JCM 14654 / NCDO 2250 / 7)</name>
    <dbReference type="NCBI Taxonomy" id="697329"/>
    <lineage>
        <taxon>Bacteria</taxon>
        <taxon>Bacillati</taxon>
        <taxon>Bacillota</taxon>
        <taxon>Clostridia</taxon>
        <taxon>Eubacteriales</taxon>
        <taxon>Oscillospiraceae</taxon>
        <taxon>Ruminococcus</taxon>
    </lineage>
</organism>
<dbReference type="KEGG" id="ral:Rumal_3215"/>
<dbReference type="SMART" id="SM00470">
    <property type="entry name" value="ParB"/>
    <property type="match status" value="1"/>
</dbReference>
<dbReference type="CDD" id="cd16387">
    <property type="entry name" value="ParB_N_Srx"/>
    <property type="match status" value="1"/>
</dbReference>
<dbReference type="SUPFAM" id="SSF109709">
    <property type="entry name" value="KorB DNA-binding domain-like"/>
    <property type="match status" value="1"/>
</dbReference>
<name>E6UG04_RUMA7</name>
<dbReference type="InterPro" id="IPR041468">
    <property type="entry name" value="HTH_ParB/Spo0J"/>
</dbReference>